<keyword evidence="3" id="KW-1185">Reference proteome</keyword>
<comment type="caution">
    <text evidence="2">The sequence shown here is derived from an EMBL/GenBank/DDBJ whole genome shotgun (WGS) entry which is preliminary data.</text>
</comment>
<evidence type="ECO:0000313" key="2">
    <source>
        <dbReference type="EMBL" id="KAG4422499.1"/>
    </source>
</evidence>
<gene>
    <name evidence="2" type="ORF">IFR04_004400</name>
</gene>
<evidence type="ECO:0000256" key="1">
    <source>
        <dbReference type="SAM" id="SignalP"/>
    </source>
</evidence>
<dbReference type="AlphaFoldDB" id="A0A8H8BSP7"/>
<accession>A0A8H8BSP7</accession>
<organism evidence="2 3">
    <name type="scientific">Cadophora malorum</name>
    <dbReference type="NCBI Taxonomy" id="108018"/>
    <lineage>
        <taxon>Eukaryota</taxon>
        <taxon>Fungi</taxon>
        <taxon>Dikarya</taxon>
        <taxon>Ascomycota</taxon>
        <taxon>Pezizomycotina</taxon>
        <taxon>Leotiomycetes</taxon>
        <taxon>Helotiales</taxon>
        <taxon>Ploettnerulaceae</taxon>
        <taxon>Cadophora</taxon>
    </lineage>
</organism>
<feature type="signal peptide" evidence="1">
    <location>
        <begin position="1"/>
        <end position="16"/>
    </location>
</feature>
<sequence length="75" mass="7631">MQFITILALLFTAVAAVPSGTEASMLEARDIGISVAHRSVGDTICKAACAVTCNSTVLALAQTKCLEICNGACGN</sequence>
<name>A0A8H8BSP7_9HELO</name>
<protein>
    <submittedName>
        <fullName evidence="2">Uncharacterized protein</fullName>
    </submittedName>
</protein>
<dbReference type="Proteomes" id="UP000664132">
    <property type="component" value="Unassembled WGS sequence"/>
</dbReference>
<dbReference type="OrthoDB" id="4500945at2759"/>
<reference evidence="2" key="1">
    <citation type="submission" date="2021-02" db="EMBL/GenBank/DDBJ databases">
        <title>Genome sequence Cadophora malorum strain M34.</title>
        <authorList>
            <person name="Stefanovic E."/>
            <person name="Vu D."/>
            <person name="Scully C."/>
            <person name="Dijksterhuis J."/>
            <person name="Roader J."/>
            <person name="Houbraken J."/>
        </authorList>
    </citation>
    <scope>NUCLEOTIDE SEQUENCE</scope>
    <source>
        <strain evidence="2">M34</strain>
    </source>
</reference>
<keyword evidence="1" id="KW-0732">Signal</keyword>
<proteinExistence type="predicted"/>
<evidence type="ECO:0000313" key="3">
    <source>
        <dbReference type="Proteomes" id="UP000664132"/>
    </source>
</evidence>
<dbReference type="EMBL" id="JAFJYH010000048">
    <property type="protein sequence ID" value="KAG4422499.1"/>
    <property type="molecule type" value="Genomic_DNA"/>
</dbReference>
<feature type="chain" id="PRO_5034954915" evidence="1">
    <location>
        <begin position="17"/>
        <end position="75"/>
    </location>
</feature>